<dbReference type="Gene3D" id="2.10.230.10">
    <property type="entry name" value="Heat shock protein DnaJ, cysteine-rich domain"/>
    <property type="match status" value="1"/>
</dbReference>
<dbReference type="Pfam" id="PF00226">
    <property type="entry name" value="DnaJ"/>
    <property type="match status" value="1"/>
</dbReference>
<dbReference type="CDD" id="cd10719">
    <property type="entry name" value="DnaJ_zf"/>
    <property type="match status" value="1"/>
</dbReference>
<dbReference type="InterPro" id="IPR036410">
    <property type="entry name" value="HSP_DnaJ_Cys-rich_dom_sf"/>
</dbReference>
<accession>A0A6C0IIS3</accession>
<dbReference type="PROSITE" id="PS50076">
    <property type="entry name" value="DNAJ_2"/>
    <property type="match status" value="1"/>
</dbReference>
<dbReference type="PROSITE" id="PS51188">
    <property type="entry name" value="ZF_CR"/>
    <property type="match status" value="1"/>
</dbReference>
<dbReference type="InterPro" id="IPR008971">
    <property type="entry name" value="HSP40/DnaJ_pept-bd"/>
</dbReference>
<evidence type="ECO:0000259" key="6">
    <source>
        <dbReference type="PROSITE" id="PS51188"/>
    </source>
</evidence>
<dbReference type="Gene3D" id="1.10.287.110">
    <property type="entry name" value="DnaJ domain"/>
    <property type="match status" value="1"/>
</dbReference>
<dbReference type="PRINTS" id="PR00625">
    <property type="entry name" value="JDOMAIN"/>
</dbReference>
<dbReference type="InterPro" id="IPR044713">
    <property type="entry name" value="DNJA1/2-like"/>
</dbReference>
<evidence type="ECO:0000256" key="3">
    <source>
        <dbReference type="ARBA" id="ARBA00022771"/>
    </source>
</evidence>
<dbReference type="InterPro" id="IPR001623">
    <property type="entry name" value="DnaJ_domain"/>
</dbReference>
<evidence type="ECO:0000256" key="2">
    <source>
        <dbReference type="ARBA" id="ARBA00022737"/>
    </source>
</evidence>
<feature type="domain" description="J" evidence="5">
    <location>
        <begin position="4"/>
        <end position="65"/>
    </location>
</feature>
<dbReference type="Gene3D" id="2.60.260.20">
    <property type="entry name" value="Urease metallochaperone UreE, N-terminal domain"/>
    <property type="match status" value="2"/>
</dbReference>
<name>A0A6C0IIS3_9ZZZZ</name>
<dbReference type="SUPFAM" id="SSF57938">
    <property type="entry name" value="DnaJ/Hsp40 cysteine-rich domain"/>
    <property type="match status" value="1"/>
</dbReference>
<feature type="domain" description="CR-type" evidence="6">
    <location>
        <begin position="130"/>
        <end position="210"/>
    </location>
</feature>
<dbReference type="GO" id="GO:0051082">
    <property type="term" value="F:unfolded protein binding"/>
    <property type="evidence" value="ECO:0007669"/>
    <property type="project" value="InterPro"/>
</dbReference>
<dbReference type="CDD" id="cd06257">
    <property type="entry name" value="DnaJ"/>
    <property type="match status" value="1"/>
</dbReference>
<dbReference type="GO" id="GO:0030544">
    <property type="term" value="F:Hsp70 protein binding"/>
    <property type="evidence" value="ECO:0007669"/>
    <property type="project" value="InterPro"/>
</dbReference>
<sequence length="357" mass="39690">MNASYYDLLGVSKNADENEIKKSYKKLCLQHHPDKGGKPEQFQKLQKAYEVLSDNQKRSIYDQTGQDPDVIEQGRPSSGFGPVDMGDIFMNMFGQGMASGFSFGSGQGRKRKGPLKSHEISVSLYDFYHGKTIKLQFDQQKFCQTCKGEGCKTTVTCQGCGGKGFVEQMMMIGPGMAAVNRSPCGHCKGTCKQNSGTCGTCNGRKYFKKEKVLNVTIEPGMTPGDSLTFQNECSDDIQYEESGDVRIIFQEADSDSEIRRYGNDLHATCSITFTDSLLGTTYVTTEHPSHKDNFSIQIPKGVLNGETIIVTNEGMPKRNTKQFGTFNLKVQIVINDFEKSVLKDKEELIKNMFMNGD</sequence>
<dbReference type="CDD" id="cd10747">
    <property type="entry name" value="DnaJ_C"/>
    <property type="match status" value="1"/>
</dbReference>
<dbReference type="InterPro" id="IPR018253">
    <property type="entry name" value="DnaJ_domain_CS"/>
</dbReference>
<dbReference type="InterPro" id="IPR036869">
    <property type="entry name" value="J_dom_sf"/>
</dbReference>
<dbReference type="SUPFAM" id="SSF46565">
    <property type="entry name" value="Chaperone J-domain"/>
    <property type="match status" value="1"/>
</dbReference>
<dbReference type="PANTHER" id="PTHR43888">
    <property type="entry name" value="DNAJ-LIKE-2, ISOFORM A-RELATED"/>
    <property type="match status" value="1"/>
</dbReference>
<dbReference type="GO" id="GO:0006457">
    <property type="term" value="P:protein folding"/>
    <property type="evidence" value="ECO:0007669"/>
    <property type="project" value="InterPro"/>
</dbReference>
<keyword evidence="4" id="KW-0862">Zinc</keyword>
<dbReference type="PROSITE" id="PS00636">
    <property type="entry name" value="DNAJ_1"/>
    <property type="match status" value="1"/>
</dbReference>
<dbReference type="AlphaFoldDB" id="A0A6C0IIS3"/>
<keyword evidence="3" id="KW-0863">Zinc-finger</keyword>
<proteinExistence type="predicted"/>
<evidence type="ECO:0008006" key="8">
    <source>
        <dbReference type="Google" id="ProtNLM"/>
    </source>
</evidence>
<dbReference type="GO" id="GO:0008270">
    <property type="term" value="F:zinc ion binding"/>
    <property type="evidence" value="ECO:0007669"/>
    <property type="project" value="UniProtKB-KW"/>
</dbReference>
<evidence type="ECO:0000256" key="1">
    <source>
        <dbReference type="ARBA" id="ARBA00022723"/>
    </source>
</evidence>
<dbReference type="SMART" id="SM00271">
    <property type="entry name" value="DnaJ"/>
    <property type="match status" value="1"/>
</dbReference>
<dbReference type="InterPro" id="IPR002939">
    <property type="entry name" value="DnaJ_C"/>
</dbReference>
<dbReference type="Pfam" id="PF01556">
    <property type="entry name" value="DnaJ_C"/>
    <property type="match status" value="1"/>
</dbReference>
<protein>
    <recommendedName>
        <fullName evidence="8">J domain-containing protein</fullName>
    </recommendedName>
</protein>
<dbReference type="SUPFAM" id="SSF49493">
    <property type="entry name" value="HSP40/DnaJ peptide-binding domain"/>
    <property type="match status" value="2"/>
</dbReference>
<evidence type="ECO:0000256" key="4">
    <source>
        <dbReference type="ARBA" id="ARBA00022833"/>
    </source>
</evidence>
<evidence type="ECO:0000313" key="7">
    <source>
        <dbReference type="EMBL" id="QHT91433.1"/>
    </source>
</evidence>
<reference evidence="7" key="1">
    <citation type="journal article" date="2020" name="Nature">
        <title>Giant virus diversity and host interactions through global metagenomics.</title>
        <authorList>
            <person name="Schulz F."/>
            <person name="Roux S."/>
            <person name="Paez-Espino D."/>
            <person name="Jungbluth S."/>
            <person name="Walsh D.A."/>
            <person name="Denef V.J."/>
            <person name="McMahon K.D."/>
            <person name="Konstantinidis K.T."/>
            <person name="Eloe-Fadrosh E.A."/>
            <person name="Kyrpides N.C."/>
            <person name="Woyke T."/>
        </authorList>
    </citation>
    <scope>NUCLEOTIDE SEQUENCE</scope>
    <source>
        <strain evidence="7">GVMAG-M-3300023184-77</strain>
    </source>
</reference>
<keyword evidence="1" id="KW-0479">Metal-binding</keyword>
<dbReference type="EMBL" id="MN740165">
    <property type="protein sequence ID" value="QHT91433.1"/>
    <property type="molecule type" value="Genomic_DNA"/>
</dbReference>
<keyword evidence="2" id="KW-0677">Repeat</keyword>
<dbReference type="InterPro" id="IPR001305">
    <property type="entry name" value="HSP_DnaJ_Cys-rich_dom"/>
</dbReference>
<organism evidence="7">
    <name type="scientific">viral metagenome</name>
    <dbReference type="NCBI Taxonomy" id="1070528"/>
    <lineage>
        <taxon>unclassified sequences</taxon>
        <taxon>metagenomes</taxon>
        <taxon>organismal metagenomes</taxon>
    </lineage>
</organism>
<evidence type="ECO:0000259" key="5">
    <source>
        <dbReference type="PROSITE" id="PS50076"/>
    </source>
</evidence>